<evidence type="ECO:0000256" key="1">
    <source>
        <dbReference type="PROSITE-ProRule" id="PRU00169"/>
    </source>
</evidence>
<dbReference type="Gene3D" id="3.40.50.2300">
    <property type="match status" value="1"/>
</dbReference>
<sequence length="148" mass="16489">MKRNGKMVILIADDDDDDRVLLRQALMSASFDGIIEFVENGEQLIQYLDACLRGEPDAPPAPALLLVDLNMPIVNGLEALKQIKSSAHYRHLPVVILTTSSAEQDIRESYNLGAASFVTKPITFSQLVETMNALQSYWLGTVRLPRQF</sequence>
<dbReference type="GO" id="GO:0000160">
    <property type="term" value="P:phosphorelay signal transduction system"/>
    <property type="evidence" value="ECO:0007669"/>
    <property type="project" value="InterPro"/>
</dbReference>
<gene>
    <name evidence="3" type="ORF">FAES_4851</name>
</gene>
<protein>
    <submittedName>
        <fullName evidence="3">Response regulator rcp1</fullName>
    </submittedName>
</protein>
<keyword evidence="1" id="KW-0597">Phosphoprotein</keyword>
<dbReference type="STRING" id="1166018.FAES_4851"/>
<dbReference type="AlphaFoldDB" id="I0KFE7"/>
<evidence type="ECO:0000313" key="4">
    <source>
        <dbReference type="Proteomes" id="UP000011058"/>
    </source>
</evidence>
<keyword evidence="4" id="KW-1185">Reference proteome</keyword>
<dbReference type="SUPFAM" id="SSF52172">
    <property type="entry name" value="CheY-like"/>
    <property type="match status" value="1"/>
</dbReference>
<dbReference type="PROSITE" id="PS50110">
    <property type="entry name" value="RESPONSE_REGULATORY"/>
    <property type="match status" value="1"/>
</dbReference>
<feature type="modified residue" description="4-aspartylphosphate" evidence="1">
    <location>
        <position position="68"/>
    </location>
</feature>
<dbReference type="Proteomes" id="UP000011058">
    <property type="component" value="Chromosome"/>
</dbReference>
<dbReference type="Pfam" id="PF00072">
    <property type="entry name" value="Response_reg"/>
    <property type="match status" value="1"/>
</dbReference>
<organism evidence="3 4">
    <name type="scientific">Fibrella aestuarina BUZ 2</name>
    <dbReference type="NCBI Taxonomy" id="1166018"/>
    <lineage>
        <taxon>Bacteria</taxon>
        <taxon>Pseudomonadati</taxon>
        <taxon>Bacteroidota</taxon>
        <taxon>Cytophagia</taxon>
        <taxon>Cytophagales</taxon>
        <taxon>Spirosomataceae</taxon>
        <taxon>Fibrella</taxon>
    </lineage>
</organism>
<dbReference type="eggNOG" id="COG0745">
    <property type="taxonomic scope" value="Bacteria"/>
</dbReference>
<dbReference type="InterPro" id="IPR052893">
    <property type="entry name" value="TCS_response_regulator"/>
</dbReference>
<dbReference type="KEGG" id="fae:FAES_4851"/>
<dbReference type="EMBL" id="HE796683">
    <property type="protein sequence ID" value="CCH02850.1"/>
    <property type="molecule type" value="Genomic_DNA"/>
</dbReference>
<name>I0KFE7_9BACT</name>
<feature type="domain" description="Response regulatory" evidence="2">
    <location>
        <begin position="8"/>
        <end position="135"/>
    </location>
</feature>
<proteinExistence type="predicted"/>
<dbReference type="CDD" id="cd17557">
    <property type="entry name" value="REC_Rcp-like"/>
    <property type="match status" value="1"/>
</dbReference>
<evidence type="ECO:0000313" key="3">
    <source>
        <dbReference type="EMBL" id="CCH02850.1"/>
    </source>
</evidence>
<evidence type="ECO:0000259" key="2">
    <source>
        <dbReference type="PROSITE" id="PS50110"/>
    </source>
</evidence>
<dbReference type="HOGENOM" id="CLU_000445_69_17_10"/>
<dbReference type="InterPro" id="IPR001789">
    <property type="entry name" value="Sig_transdc_resp-reg_receiver"/>
</dbReference>
<reference evidence="3 4" key="1">
    <citation type="journal article" date="2012" name="J. Bacteriol.">
        <title>Genome Sequence of Fibrella aestuarina BUZ 2T, a Filamentous Marine Bacterium.</title>
        <authorList>
            <person name="Filippini M."/>
            <person name="Qi W."/>
            <person name="Blom J."/>
            <person name="Goesmann A."/>
            <person name="Smits T.H."/>
            <person name="Bagheri H.C."/>
        </authorList>
    </citation>
    <scope>NUCLEOTIDE SEQUENCE [LARGE SCALE GENOMIC DNA]</scope>
    <source>
        <strain evidence="4">BUZ 2T</strain>
    </source>
</reference>
<dbReference type="PANTHER" id="PTHR44520">
    <property type="entry name" value="RESPONSE REGULATOR RCP1-RELATED"/>
    <property type="match status" value="1"/>
</dbReference>
<dbReference type="InterPro" id="IPR011006">
    <property type="entry name" value="CheY-like_superfamily"/>
</dbReference>
<dbReference type="SMART" id="SM00448">
    <property type="entry name" value="REC"/>
    <property type="match status" value="1"/>
</dbReference>
<accession>I0KFE7</accession>